<dbReference type="EMBL" id="ADAS02000052">
    <property type="protein sequence ID" value="OAV93259.1"/>
    <property type="molecule type" value="Genomic_DNA"/>
</dbReference>
<keyword evidence="1" id="KW-1133">Transmembrane helix</keyword>
<reference evidence="3 4" key="3">
    <citation type="journal article" date="2017" name="G3 (Bethesda)">
        <title>Comparative analysis highlights variable genome content of wheat rusts and divergence of the mating loci.</title>
        <authorList>
            <person name="Cuomo C.A."/>
            <person name="Bakkeren G."/>
            <person name="Khalil H.B."/>
            <person name="Panwar V."/>
            <person name="Joly D."/>
            <person name="Linning R."/>
            <person name="Sakthikumar S."/>
            <person name="Song X."/>
            <person name="Adiconis X."/>
            <person name="Fan L."/>
            <person name="Goldberg J.M."/>
            <person name="Levin J.Z."/>
            <person name="Young S."/>
            <person name="Zeng Q."/>
            <person name="Anikster Y."/>
            <person name="Bruce M."/>
            <person name="Wang M."/>
            <person name="Yin C."/>
            <person name="McCallum B."/>
            <person name="Szabo L.J."/>
            <person name="Hulbert S."/>
            <person name="Chen X."/>
            <person name="Fellers J.P."/>
        </authorList>
    </citation>
    <scope>NUCLEOTIDE SEQUENCE</scope>
    <source>
        <strain evidence="3">isolate 1-1 / race 1 (BBBD)</strain>
        <strain evidence="4">Isolate 1-1 / race 1 (BBBD)</strain>
    </source>
</reference>
<dbReference type="Proteomes" id="UP000005240">
    <property type="component" value="Unassembled WGS sequence"/>
</dbReference>
<name>A0A0C4F5Z6_PUCT1</name>
<proteinExistence type="predicted"/>
<keyword evidence="1" id="KW-0472">Membrane</keyword>
<keyword evidence="4" id="KW-1185">Reference proteome</keyword>
<evidence type="ECO:0000256" key="1">
    <source>
        <dbReference type="SAM" id="Phobius"/>
    </source>
</evidence>
<reference evidence="2" key="1">
    <citation type="submission" date="2009-11" db="EMBL/GenBank/DDBJ databases">
        <authorList>
            <consortium name="The Broad Institute Genome Sequencing Platform"/>
            <person name="Ward D."/>
            <person name="Feldgarden M."/>
            <person name="Earl A."/>
            <person name="Young S.K."/>
            <person name="Zeng Q."/>
            <person name="Koehrsen M."/>
            <person name="Alvarado L."/>
            <person name="Berlin A."/>
            <person name="Bochicchio J."/>
            <person name="Borenstein D."/>
            <person name="Chapman S.B."/>
            <person name="Chen Z."/>
            <person name="Engels R."/>
            <person name="Freedman E."/>
            <person name="Gellesch M."/>
            <person name="Goldberg J."/>
            <person name="Griggs A."/>
            <person name="Gujja S."/>
            <person name="Heilman E."/>
            <person name="Heiman D."/>
            <person name="Hepburn T."/>
            <person name="Howarth C."/>
            <person name="Jen D."/>
            <person name="Larson L."/>
            <person name="Lewis B."/>
            <person name="Mehta T."/>
            <person name="Park D."/>
            <person name="Pearson M."/>
            <person name="Roberts A."/>
            <person name="Saif S."/>
            <person name="Shea T."/>
            <person name="Shenoy N."/>
            <person name="Sisk P."/>
            <person name="Stolte C."/>
            <person name="Sykes S."/>
            <person name="Thomson T."/>
            <person name="Walk T."/>
            <person name="White J."/>
            <person name="Yandava C."/>
            <person name="Izard J."/>
            <person name="Baranova O.V."/>
            <person name="Blanton J.M."/>
            <person name="Tanner A.C."/>
            <person name="Dewhirst F.E."/>
            <person name="Haas B."/>
            <person name="Nusbaum C."/>
            <person name="Birren B."/>
        </authorList>
    </citation>
    <scope>NUCLEOTIDE SEQUENCE [LARGE SCALE GENOMIC DNA]</scope>
    <source>
        <strain evidence="2">1-1 BBBD Race 1</strain>
    </source>
</reference>
<feature type="transmembrane region" description="Helical" evidence="1">
    <location>
        <begin position="31"/>
        <end position="52"/>
    </location>
</feature>
<evidence type="ECO:0000313" key="2">
    <source>
        <dbReference type="EMBL" id="OAV93259.1"/>
    </source>
</evidence>
<reference evidence="2" key="2">
    <citation type="submission" date="2016-05" db="EMBL/GenBank/DDBJ databases">
        <title>Comparative analysis highlights variable genome content of wheat rusts and divergence of the mating loci.</title>
        <authorList>
            <person name="Cuomo C.A."/>
            <person name="Bakkeren G."/>
            <person name="Szabo L."/>
            <person name="Khalil H."/>
            <person name="Joly D."/>
            <person name="Goldberg J."/>
            <person name="Young S."/>
            <person name="Zeng Q."/>
            <person name="Fellers J."/>
        </authorList>
    </citation>
    <scope>NUCLEOTIDE SEQUENCE [LARGE SCALE GENOMIC DNA]</scope>
    <source>
        <strain evidence="2">1-1 BBBD Race 1</strain>
    </source>
</reference>
<sequence>MSIPPLSVTVVGGARGVREDPLTTGIQCTRIAMLVYWWLCLLAIGGWTSYLVRKRRSLRNNNNNYNNTTTTRSETGRLTSWRSSWTKIRLGLLSIARSGSPAVAAVVPPNTSTTTTTLASSLRYIADALRSPPTRPLTQPASPASKSYPRELLGQAELLV</sequence>
<gene>
    <name evidence="2" type="ORF">PTTG_08551</name>
</gene>
<accession>A0A0C4F5Z6</accession>
<dbReference type="VEuPathDB" id="FungiDB:PTTG_08551"/>
<evidence type="ECO:0000313" key="3">
    <source>
        <dbReference type="EnsemblFungi" id="PTTG_08551-t43_1-p1"/>
    </source>
</evidence>
<evidence type="ECO:0000313" key="4">
    <source>
        <dbReference type="Proteomes" id="UP000005240"/>
    </source>
</evidence>
<reference evidence="3" key="4">
    <citation type="submission" date="2025-05" db="UniProtKB">
        <authorList>
            <consortium name="EnsemblFungi"/>
        </authorList>
    </citation>
    <scope>IDENTIFICATION</scope>
    <source>
        <strain evidence="3">isolate 1-1 / race 1 (BBBD)</strain>
    </source>
</reference>
<dbReference type="STRING" id="630390.A0A0C4F5Z6"/>
<dbReference type="AlphaFoldDB" id="A0A0C4F5Z6"/>
<protein>
    <submittedName>
        <fullName evidence="2 3">Uncharacterized protein</fullName>
    </submittedName>
</protein>
<organism evidence="2">
    <name type="scientific">Puccinia triticina (isolate 1-1 / race 1 (BBBD))</name>
    <name type="common">Brown leaf rust fungus</name>
    <dbReference type="NCBI Taxonomy" id="630390"/>
    <lineage>
        <taxon>Eukaryota</taxon>
        <taxon>Fungi</taxon>
        <taxon>Dikarya</taxon>
        <taxon>Basidiomycota</taxon>
        <taxon>Pucciniomycotina</taxon>
        <taxon>Pucciniomycetes</taxon>
        <taxon>Pucciniales</taxon>
        <taxon>Pucciniaceae</taxon>
        <taxon>Puccinia</taxon>
    </lineage>
</organism>
<dbReference type="EnsemblFungi" id="PTTG_08551-t43_1">
    <property type="protein sequence ID" value="PTTG_08551-t43_1-p1"/>
    <property type="gene ID" value="PTTG_08551"/>
</dbReference>
<keyword evidence="1" id="KW-0812">Transmembrane</keyword>